<keyword evidence="2" id="KW-1185">Reference proteome</keyword>
<dbReference type="AlphaFoldDB" id="A0A158GR98"/>
<dbReference type="RefSeq" id="WP_061146056.1">
    <property type="nucleotide sequence ID" value="NZ_FCOM02000004.1"/>
</dbReference>
<proteinExistence type="predicted"/>
<evidence type="ECO:0000313" key="1">
    <source>
        <dbReference type="EMBL" id="SAL34636.1"/>
    </source>
</evidence>
<dbReference type="EMBL" id="FCOM02000004">
    <property type="protein sequence ID" value="SAL34636.1"/>
    <property type="molecule type" value="Genomic_DNA"/>
</dbReference>
<dbReference type="Proteomes" id="UP000055019">
    <property type="component" value="Unassembled WGS sequence"/>
</dbReference>
<comment type="caution">
    <text evidence="1">The sequence shown here is derived from an EMBL/GenBank/DDBJ whole genome shotgun (WGS) entry which is preliminary data.</text>
</comment>
<dbReference type="Pfam" id="PF11811">
    <property type="entry name" value="DUF3331"/>
    <property type="match status" value="1"/>
</dbReference>
<dbReference type="InterPro" id="IPR021769">
    <property type="entry name" value="DUF3331"/>
</dbReference>
<sequence>MADKHIDAWLRTVEDIGKGVREVRNTCYPARCWDGRSEPVVRVLDKPTTRTLTVSWCDASTGHYGYQTWRVRCARNAGTCVLTGLPIEAGDEVFSPRKGLTQPGNAGAMIAAASLRRTSRRVSS</sequence>
<protein>
    <recommendedName>
        <fullName evidence="3">Ribosomal protein S14</fullName>
    </recommendedName>
</protein>
<dbReference type="OrthoDB" id="9152922at2"/>
<accession>A0A158GR98</accession>
<name>A0A158GR98_9BURK</name>
<gene>
    <name evidence="1" type="ORF">AWB74_01410</name>
</gene>
<reference evidence="1" key="1">
    <citation type="submission" date="2016-01" db="EMBL/GenBank/DDBJ databases">
        <authorList>
            <person name="Peeters C."/>
        </authorList>
    </citation>
    <scope>NUCLEOTIDE SEQUENCE [LARGE SCALE GENOMIC DNA]</scope>
    <source>
        <strain evidence="1">LMG 29317</strain>
    </source>
</reference>
<evidence type="ECO:0000313" key="2">
    <source>
        <dbReference type="Proteomes" id="UP000055019"/>
    </source>
</evidence>
<evidence type="ECO:0008006" key="3">
    <source>
        <dbReference type="Google" id="ProtNLM"/>
    </source>
</evidence>
<organism evidence="1 2">
    <name type="scientific">Caballeronia arvi</name>
    <dbReference type="NCBI Taxonomy" id="1777135"/>
    <lineage>
        <taxon>Bacteria</taxon>
        <taxon>Pseudomonadati</taxon>
        <taxon>Pseudomonadota</taxon>
        <taxon>Betaproteobacteria</taxon>
        <taxon>Burkholderiales</taxon>
        <taxon>Burkholderiaceae</taxon>
        <taxon>Caballeronia</taxon>
    </lineage>
</organism>